<protein>
    <submittedName>
        <fullName evidence="5">Protein timeless</fullName>
    </submittedName>
</protein>
<reference evidence="5 6" key="1">
    <citation type="submission" date="2021-06" db="EMBL/GenBank/DDBJ databases">
        <title>Caerostris extrusa draft genome.</title>
        <authorList>
            <person name="Kono N."/>
            <person name="Arakawa K."/>
        </authorList>
    </citation>
    <scope>NUCLEOTIDE SEQUENCE [LARGE SCALE GENOMIC DNA]</scope>
</reference>
<sequence length="266" mass="30698">MFSTHRKSKVSLYEYPGSEVRGVYEKGTDCLECLRDLLQYLRKSDEDHSVLRFLGSNHLIETDILPILKRYKDEKEIFDFALRLLVALTSPALLLFNEEIPEDKASHNIYLELVATTNEIRSGTEKEKDAEALAAIREREQNLKTKKKAVVSDELDKENPEELWIGIASDLSAAVQVAENKKVFVELLFWKGRKEAYELEEGYGHPQPSTARGAWTEEEEEELKYLYEENKDIHIEGQDVADIILANINHKLRTKHQIILALKRLD</sequence>
<dbReference type="Pfam" id="PF04821">
    <property type="entry name" value="TIMELESS"/>
    <property type="match status" value="1"/>
</dbReference>
<dbReference type="GO" id="GO:0043111">
    <property type="term" value="P:replication fork arrest"/>
    <property type="evidence" value="ECO:0007669"/>
    <property type="project" value="TreeGrafter"/>
</dbReference>
<keyword evidence="6" id="KW-1185">Reference proteome</keyword>
<dbReference type="GO" id="GO:0031298">
    <property type="term" value="C:replication fork protection complex"/>
    <property type="evidence" value="ECO:0007669"/>
    <property type="project" value="TreeGrafter"/>
</dbReference>
<name>A0AAV4W3D2_CAEEX</name>
<feature type="domain" description="Timeless N-terminal" evidence="4">
    <location>
        <begin position="23"/>
        <end position="116"/>
    </location>
</feature>
<evidence type="ECO:0000256" key="1">
    <source>
        <dbReference type="ARBA" id="ARBA00004123"/>
    </source>
</evidence>
<dbReference type="GO" id="GO:0000076">
    <property type="term" value="P:DNA replication checkpoint signaling"/>
    <property type="evidence" value="ECO:0007669"/>
    <property type="project" value="TreeGrafter"/>
</dbReference>
<dbReference type="Pfam" id="PF26019">
    <property type="entry name" value="HTH_TIMELESS"/>
    <property type="match status" value="1"/>
</dbReference>
<dbReference type="GO" id="GO:0003677">
    <property type="term" value="F:DNA binding"/>
    <property type="evidence" value="ECO:0007669"/>
    <property type="project" value="TreeGrafter"/>
</dbReference>
<evidence type="ECO:0000256" key="3">
    <source>
        <dbReference type="ARBA" id="ARBA00023306"/>
    </source>
</evidence>
<dbReference type="InterPro" id="IPR044998">
    <property type="entry name" value="Timeless"/>
</dbReference>
<organism evidence="5 6">
    <name type="scientific">Caerostris extrusa</name>
    <name type="common">Bark spider</name>
    <name type="synonym">Caerostris bankana</name>
    <dbReference type="NCBI Taxonomy" id="172846"/>
    <lineage>
        <taxon>Eukaryota</taxon>
        <taxon>Metazoa</taxon>
        <taxon>Ecdysozoa</taxon>
        <taxon>Arthropoda</taxon>
        <taxon>Chelicerata</taxon>
        <taxon>Arachnida</taxon>
        <taxon>Araneae</taxon>
        <taxon>Araneomorphae</taxon>
        <taxon>Entelegynae</taxon>
        <taxon>Araneoidea</taxon>
        <taxon>Araneidae</taxon>
        <taxon>Caerostris</taxon>
    </lineage>
</organism>
<dbReference type="EMBL" id="BPLR01015421">
    <property type="protein sequence ID" value="GIY75960.1"/>
    <property type="molecule type" value="Genomic_DNA"/>
</dbReference>
<comment type="subcellular location">
    <subcellularLocation>
        <location evidence="1">Nucleus</location>
    </subcellularLocation>
</comment>
<dbReference type="PANTHER" id="PTHR22940:SF4">
    <property type="entry name" value="PROTEIN TIMELESS HOMOLOG"/>
    <property type="match status" value="1"/>
</dbReference>
<dbReference type="GO" id="GO:0006281">
    <property type="term" value="P:DNA repair"/>
    <property type="evidence" value="ECO:0007669"/>
    <property type="project" value="TreeGrafter"/>
</dbReference>
<comment type="caution">
    <text evidence="5">The sequence shown here is derived from an EMBL/GenBank/DDBJ whole genome shotgun (WGS) entry which is preliminary data.</text>
</comment>
<dbReference type="Proteomes" id="UP001054945">
    <property type="component" value="Unassembled WGS sequence"/>
</dbReference>
<gene>
    <name evidence="5" type="primary">TIMELESS</name>
    <name evidence="5" type="ORF">CEXT_116571</name>
</gene>
<keyword evidence="3" id="KW-0131">Cell cycle</keyword>
<dbReference type="PANTHER" id="PTHR22940">
    <property type="entry name" value="TIMEOUT/TIMELESS-2"/>
    <property type="match status" value="1"/>
</dbReference>
<dbReference type="AlphaFoldDB" id="A0AAV4W3D2"/>
<evidence type="ECO:0000313" key="6">
    <source>
        <dbReference type="Proteomes" id="UP001054945"/>
    </source>
</evidence>
<proteinExistence type="predicted"/>
<evidence type="ECO:0000313" key="5">
    <source>
        <dbReference type="EMBL" id="GIY75960.1"/>
    </source>
</evidence>
<evidence type="ECO:0000259" key="4">
    <source>
        <dbReference type="Pfam" id="PF04821"/>
    </source>
</evidence>
<accession>A0AAV4W3D2</accession>
<keyword evidence="2" id="KW-0539">Nucleus</keyword>
<evidence type="ECO:0000256" key="2">
    <source>
        <dbReference type="ARBA" id="ARBA00023242"/>
    </source>
</evidence>
<dbReference type="InterPro" id="IPR006906">
    <property type="entry name" value="Timeless_N"/>
</dbReference>